<feature type="compositionally biased region" description="Polar residues" evidence="1">
    <location>
        <begin position="67"/>
        <end position="77"/>
    </location>
</feature>
<accession>A0A8H7E7K1</accession>
<evidence type="ECO:0000313" key="3">
    <source>
        <dbReference type="Proteomes" id="UP000606974"/>
    </source>
</evidence>
<gene>
    <name evidence="2" type="ORF">GJ744_004895</name>
</gene>
<dbReference type="Proteomes" id="UP000606974">
    <property type="component" value="Unassembled WGS sequence"/>
</dbReference>
<comment type="caution">
    <text evidence="2">The sequence shown here is derived from an EMBL/GenBank/DDBJ whole genome shotgun (WGS) entry which is preliminary data.</text>
</comment>
<organism evidence="2 3">
    <name type="scientific">Endocarpon pusillum</name>
    <dbReference type="NCBI Taxonomy" id="364733"/>
    <lineage>
        <taxon>Eukaryota</taxon>
        <taxon>Fungi</taxon>
        <taxon>Dikarya</taxon>
        <taxon>Ascomycota</taxon>
        <taxon>Pezizomycotina</taxon>
        <taxon>Eurotiomycetes</taxon>
        <taxon>Chaetothyriomycetidae</taxon>
        <taxon>Verrucariales</taxon>
        <taxon>Verrucariaceae</taxon>
        <taxon>Endocarpon</taxon>
    </lineage>
</organism>
<evidence type="ECO:0000313" key="2">
    <source>
        <dbReference type="EMBL" id="KAF7511330.1"/>
    </source>
</evidence>
<name>A0A8H7E7K1_9EURO</name>
<reference evidence="2" key="1">
    <citation type="submission" date="2020-02" db="EMBL/GenBank/DDBJ databases">
        <authorList>
            <person name="Palmer J.M."/>
        </authorList>
    </citation>
    <scope>NUCLEOTIDE SEQUENCE</scope>
    <source>
        <strain evidence="2">EPUS1.4</strain>
        <tissue evidence="2">Thallus</tissue>
    </source>
</reference>
<keyword evidence="3" id="KW-1185">Reference proteome</keyword>
<feature type="region of interest" description="Disordered" evidence="1">
    <location>
        <begin position="48"/>
        <end position="77"/>
    </location>
</feature>
<evidence type="ECO:0000256" key="1">
    <source>
        <dbReference type="SAM" id="MobiDB-lite"/>
    </source>
</evidence>
<protein>
    <submittedName>
        <fullName evidence="2">Uncharacterized protein</fullName>
    </submittedName>
</protein>
<dbReference type="EMBL" id="JAACFV010000021">
    <property type="protein sequence ID" value="KAF7511330.1"/>
    <property type="molecule type" value="Genomic_DNA"/>
</dbReference>
<dbReference type="AlphaFoldDB" id="A0A8H7E7K1"/>
<dbReference type="OrthoDB" id="5419554at2759"/>
<sequence length="77" mass="8810">MSWDRAAYGAFDRLLGYSQEYLDRVYKGAEEYRAYLDAQGRLNTSWEAAESDSDYDNVPLSLLPTPKHQSSDPLSKE</sequence>
<proteinExistence type="predicted"/>